<dbReference type="PANTHER" id="PTHR12775:SF0">
    <property type="entry name" value="REPLICATION TERMINATION FACTOR 2"/>
    <property type="match status" value="1"/>
</dbReference>
<comment type="similarity">
    <text evidence="1">Belongs to the rtf2 family.</text>
</comment>
<feature type="compositionally biased region" description="Basic and acidic residues" evidence="2">
    <location>
        <begin position="209"/>
        <end position="223"/>
    </location>
</feature>
<dbReference type="Proteomes" id="UP000605846">
    <property type="component" value="Unassembled WGS sequence"/>
</dbReference>
<dbReference type="PANTHER" id="PTHR12775">
    <property type="entry name" value="PROTEIN C20ORF43 HOMOLOG"/>
    <property type="match status" value="1"/>
</dbReference>
<dbReference type="OrthoDB" id="247013at2759"/>
<dbReference type="AlphaFoldDB" id="A0A8H7BWF2"/>
<dbReference type="InterPro" id="IPR006735">
    <property type="entry name" value="Rtf2"/>
</dbReference>
<reference evidence="3" key="1">
    <citation type="submission" date="2020-01" db="EMBL/GenBank/DDBJ databases">
        <title>Genome Sequencing of Three Apophysomyces-Like Fungal Strains Confirms a Novel Fungal Genus in the Mucoromycota with divergent Burkholderia-like Endosymbiotic Bacteria.</title>
        <authorList>
            <person name="Stajich J.E."/>
            <person name="Macias A.M."/>
            <person name="Carter-House D."/>
            <person name="Lovett B."/>
            <person name="Kasson L.R."/>
            <person name="Berry K."/>
            <person name="Grigoriev I."/>
            <person name="Chang Y."/>
            <person name="Spatafora J."/>
            <person name="Kasson M.T."/>
        </authorList>
    </citation>
    <scope>NUCLEOTIDE SEQUENCE</scope>
    <source>
        <strain evidence="3">NRRL A-21654</strain>
    </source>
</reference>
<dbReference type="EMBL" id="JABAYA010000035">
    <property type="protein sequence ID" value="KAF7728514.1"/>
    <property type="molecule type" value="Genomic_DNA"/>
</dbReference>
<protein>
    <submittedName>
        <fullName evidence="3">Protein RTF2</fullName>
    </submittedName>
</protein>
<dbReference type="GO" id="GO:0005634">
    <property type="term" value="C:nucleus"/>
    <property type="evidence" value="ECO:0007669"/>
    <property type="project" value="TreeGrafter"/>
</dbReference>
<dbReference type="GO" id="GO:0006274">
    <property type="term" value="P:DNA replication termination"/>
    <property type="evidence" value="ECO:0007669"/>
    <property type="project" value="TreeGrafter"/>
</dbReference>
<dbReference type="CDD" id="cd16653">
    <property type="entry name" value="RING-like_Rtf2"/>
    <property type="match status" value="1"/>
</dbReference>
<name>A0A8H7BWF2_9FUNG</name>
<organism evidence="3 4">
    <name type="scientific">Apophysomyces ossiformis</name>
    <dbReference type="NCBI Taxonomy" id="679940"/>
    <lineage>
        <taxon>Eukaryota</taxon>
        <taxon>Fungi</taxon>
        <taxon>Fungi incertae sedis</taxon>
        <taxon>Mucoromycota</taxon>
        <taxon>Mucoromycotina</taxon>
        <taxon>Mucoromycetes</taxon>
        <taxon>Mucorales</taxon>
        <taxon>Mucorineae</taxon>
        <taxon>Mucoraceae</taxon>
        <taxon>Apophysomyces</taxon>
    </lineage>
</organism>
<dbReference type="Pfam" id="PF04641">
    <property type="entry name" value="Rtf2"/>
    <property type="match status" value="1"/>
</dbReference>
<comment type="caution">
    <text evidence="3">The sequence shown here is derived from an EMBL/GenBank/DDBJ whole genome shotgun (WGS) entry which is preliminary data.</text>
</comment>
<feature type="region of interest" description="Disordered" evidence="2">
    <location>
        <begin position="191"/>
        <end position="234"/>
    </location>
</feature>
<keyword evidence="4" id="KW-1185">Reference proteome</keyword>
<evidence type="ECO:0000256" key="2">
    <source>
        <dbReference type="SAM" id="MobiDB-lite"/>
    </source>
</evidence>
<evidence type="ECO:0000313" key="4">
    <source>
        <dbReference type="Proteomes" id="UP000605846"/>
    </source>
</evidence>
<gene>
    <name evidence="3" type="primary">RTFDC1</name>
    <name evidence="3" type="ORF">EC973_005918</name>
</gene>
<proteinExistence type="inferred from homology"/>
<dbReference type="InterPro" id="IPR027799">
    <property type="entry name" value="Rtf2_RING-finger"/>
</dbReference>
<evidence type="ECO:0000256" key="1">
    <source>
        <dbReference type="ARBA" id="ARBA00009885"/>
    </source>
</evidence>
<sequence length="281" mass="31200">MGNDGGSIPRRIELVKEKQREVKINPDLERIAAWFHCALSKQPLEQPIVACALGKLYNQDAIIEYILDKSAYGDGDQICSHISSIKDTVKLTLTPNPAYNDSDATTMGHLDRDIKSRFICPISMKEMNGKHRFVYLDTCGCVFAEQALKEIPSKECVTCGKPFASQNSIIINPTKEEQEVMKAKWEEKKAKIKAEKKAKKAGKSSAQKSGEKRKRDVESVEKSNHKKPNISSSAAAVVMGKVAQELAAKQKKEVSAAVKSIYAKKDIKGNYLTMGTFNRYA</sequence>
<accession>A0A8H7BWF2</accession>
<evidence type="ECO:0000313" key="3">
    <source>
        <dbReference type="EMBL" id="KAF7728514.1"/>
    </source>
</evidence>